<evidence type="ECO:0000313" key="3">
    <source>
        <dbReference type="EMBL" id="PYZ98339.1"/>
    </source>
</evidence>
<dbReference type="Pfam" id="PF01476">
    <property type="entry name" value="LysM"/>
    <property type="match status" value="1"/>
</dbReference>
<dbReference type="Gene3D" id="1.10.10.2520">
    <property type="entry name" value="Cell wall hydrolase SleB, domain 1"/>
    <property type="match status" value="1"/>
</dbReference>
<evidence type="ECO:0000259" key="2">
    <source>
        <dbReference type="PROSITE" id="PS51782"/>
    </source>
</evidence>
<dbReference type="InterPro" id="IPR018392">
    <property type="entry name" value="LysM"/>
</dbReference>
<keyword evidence="4" id="KW-1185">Reference proteome</keyword>
<gene>
    <name evidence="3" type="ORF">CR205_06995</name>
</gene>
<evidence type="ECO:0000313" key="4">
    <source>
        <dbReference type="Proteomes" id="UP000248066"/>
    </source>
</evidence>
<dbReference type="InterPro" id="IPR011105">
    <property type="entry name" value="Cell_wall_hydrolase_SleB"/>
</dbReference>
<dbReference type="InterPro" id="IPR042047">
    <property type="entry name" value="SleB_dom1"/>
</dbReference>
<dbReference type="Proteomes" id="UP000248066">
    <property type="component" value="Unassembled WGS sequence"/>
</dbReference>
<sequence length="195" mass="21141">MKKWLAAGTFVLAAFLVPNNADASSGYTVQSGDTLWGISQKFGITVEELKANNGLADTMIYPGDTLVTGEAVRNDEKVDLLSRLVHSEARGEPYEGKVAVAAVVLNRIESGDFPDSMNEVIYETNGNSYAFEPVMNGSIYNEPDSESVRAAEEALNGYDPSNGALFFYNPDTATSDWVNRLTIDSRIGNHVFASN</sequence>
<dbReference type="PROSITE" id="PS51782">
    <property type="entry name" value="LYSM"/>
    <property type="match status" value="1"/>
</dbReference>
<reference evidence="3 4" key="1">
    <citation type="submission" date="2017-10" db="EMBL/GenBank/DDBJ databases">
        <title>Bacillus sp. nov., a halophilic bacterium isolated from a Yangshapao Lake.</title>
        <authorList>
            <person name="Wang H."/>
        </authorList>
    </citation>
    <scope>NUCLEOTIDE SEQUENCE [LARGE SCALE GENOMIC DNA]</scope>
    <source>
        <strain evidence="3 4">YSP-3</strain>
    </source>
</reference>
<protein>
    <submittedName>
        <fullName evidence="3">Peptidoglycan-binding protein</fullName>
    </submittedName>
</protein>
<dbReference type="AlphaFoldDB" id="A0A2W0HN79"/>
<dbReference type="Gene3D" id="6.20.240.60">
    <property type="match status" value="1"/>
</dbReference>
<dbReference type="RefSeq" id="WP_110518211.1">
    <property type="nucleotide sequence ID" value="NZ_PDOF01000001.1"/>
</dbReference>
<keyword evidence="1" id="KW-0732">Signal</keyword>
<feature type="chain" id="PRO_5015861612" evidence="1">
    <location>
        <begin position="24"/>
        <end position="195"/>
    </location>
</feature>
<dbReference type="PANTHER" id="PTHR33734:SF22">
    <property type="entry name" value="MEMBRANE-BOUND LYTIC MUREIN TRANSGLYCOSYLASE D"/>
    <property type="match status" value="1"/>
</dbReference>
<organism evidence="3 4">
    <name type="scientific">Alteribacter lacisalsi</name>
    <dbReference type="NCBI Taxonomy" id="2045244"/>
    <lineage>
        <taxon>Bacteria</taxon>
        <taxon>Bacillati</taxon>
        <taxon>Bacillota</taxon>
        <taxon>Bacilli</taxon>
        <taxon>Bacillales</taxon>
        <taxon>Bacillaceae</taxon>
        <taxon>Alteribacter</taxon>
    </lineage>
</organism>
<feature type="domain" description="LysM" evidence="2">
    <location>
        <begin position="25"/>
        <end position="68"/>
    </location>
</feature>
<dbReference type="SUPFAM" id="SSF54106">
    <property type="entry name" value="LysM domain"/>
    <property type="match status" value="1"/>
</dbReference>
<name>A0A2W0HN79_9BACI</name>
<dbReference type="EMBL" id="PDOF01000001">
    <property type="protein sequence ID" value="PYZ98339.1"/>
    <property type="molecule type" value="Genomic_DNA"/>
</dbReference>
<dbReference type="PANTHER" id="PTHR33734">
    <property type="entry name" value="LYSM DOMAIN-CONTAINING GPI-ANCHORED PROTEIN 2"/>
    <property type="match status" value="1"/>
</dbReference>
<dbReference type="OrthoDB" id="9785345at2"/>
<proteinExistence type="predicted"/>
<evidence type="ECO:0000256" key="1">
    <source>
        <dbReference type="SAM" id="SignalP"/>
    </source>
</evidence>
<dbReference type="Pfam" id="PF07486">
    <property type="entry name" value="Hydrolase_2"/>
    <property type="match status" value="1"/>
</dbReference>
<dbReference type="InterPro" id="IPR036779">
    <property type="entry name" value="LysM_dom_sf"/>
</dbReference>
<feature type="signal peptide" evidence="1">
    <location>
        <begin position="1"/>
        <end position="23"/>
    </location>
</feature>
<dbReference type="SMART" id="SM00257">
    <property type="entry name" value="LysM"/>
    <property type="match status" value="1"/>
</dbReference>
<comment type="caution">
    <text evidence="3">The sequence shown here is derived from an EMBL/GenBank/DDBJ whole genome shotgun (WGS) entry which is preliminary data.</text>
</comment>
<dbReference type="CDD" id="cd00118">
    <property type="entry name" value="LysM"/>
    <property type="match status" value="1"/>
</dbReference>
<dbReference type="GO" id="GO:0016787">
    <property type="term" value="F:hydrolase activity"/>
    <property type="evidence" value="ECO:0007669"/>
    <property type="project" value="InterPro"/>
</dbReference>
<dbReference type="Gene3D" id="3.10.350.10">
    <property type="entry name" value="LysM domain"/>
    <property type="match status" value="1"/>
</dbReference>
<accession>A0A2W0HN79</accession>